<organism evidence="1 2">
    <name type="scientific">Nesidiocoris tenuis</name>
    <dbReference type="NCBI Taxonomy" id="355587"/>
    <lineage>
        <taxon>Eukaryota</taxon>
        <taxon>Metazoa</taxon>
        <taxon>Ecdysozoa</taxon>
        <taxon>Arthropoda</taxon>
        <taxon>Hexapoda</taxon>
        <taxon>Insecta</taxon>
        <taxon>Pterygota</taxon>
        <taxon>Neoptera</taxon>
        <taxon>Paraneoptera</taxon>
        <taxon>Hemiptera</taxon>
        <taxon>Heteroptera</taxon>
        <taxon>Panheteroptera</taxon>
        <taxon>Cimicomorpha</taxon>
        <taxon>Miridae</taxon>
        <taxon>Dicyphina</taxon>
        <taxon>Nesidiocoris</taxon>
    </lineage>
</organism>
<evidence type="ECO:0000313" key="1">
    <source>
        <dbReference type="EMBL" id="CAB0005922.1"/>
    </source>
</evidence>
<dbReference type="Proteomes" id="UP000479000">
    <property type="component" value="Unassembled WGS sequence"/>
</dbReference>
<sequence length="90" mass="10816">MHYTSRLFVLVNCHHGSWMIISHRFDHSSYDQLLGVFKLRKYILPNTQSKYTKFSYSPGYHEDNSYWVGATDRRIEGDFQWTDLLPFTYT</sequence>
<gene>
    <name evidence="1" type="ORF">NTEN_LOCUS11399</name>
</gene>
<proteinExistence type="predicted"/>
<dbReference type="InterPro" id="IPR016187">
    <property type="entry name" value="CTDL_fold"/>
</dbReference>
<dbReference type="EMBL" id="CADCXU010016897">
    <property type="protein sequence ID" value="CAB0005922.1"/>
    <property type="molecule type" value="Genomic_DNA"/>
</dbReference>
<evidence type="ECO:0000313" key="2">
    <source>
        <dbReference type="Proteomes" id="UP000479000"/>
    </source>
</evidence>
<name>A0A6H5GR08_9HEMI</name>
<dbReference type="AlphaFoldDB" id="A0A6H5GR08"/>
<dbReference type="SUPFAM" id="SSF56436">
    <property type="entry name" value="C-type lectin-like"/>
    <property type="match status" value="1"/>
</dbReference>
<accession>A0A6H5GR08</accession>
<feature type="non-terminal residue" evidence="1">
    <location>
        <position position="90"/>
    </location>
</feature>
<keyword evidence="2" id="KW-1185">Reference proteome</keyword>
<reference evidence="1 2" key="1">
    <citation type="submission" date="2020-02" db="EMBL/GenBank/DDBJ databases">
        <authorList>
            <person name="Ferguson B K."/>
        </authorList>
    </citation>
    <scope>NUCLEOTIDE SEQUENCE [LARGE SCALE GENOMIC DNA]</scope>
</reference>
<dbReference type="OrthoDB" id="2142683at2759"/>
<protein>
    <submittedName>
        <fullName evidence="1">Uncharacterized protein</fullName>
    </submittedName>
</protein>